<dbReference type="SUPFAM" id="SSF143422">
    <property type="entry name" value="Transposase IS200-like"/>
    <property type="match status" value="1"/>
</dbReference>
<reference evidence="1 2" key="1">
    <citation type="submission" date="2024-09" db="EMBL/GenBank/DDBJ databases">
        <title>Laminarin stimulates single cell rates of sulfate reduction while oxygen inhibits transcriptomic activity in coastal marine sediment.</title>
        <authorList>
            <person name="Lindsay M."/>
            <person name="Orcutt B."/>
            <person name="Emerson D."/>
            <person name="Stepanauskas R."/>
            <person name="D'Angelo T."/>
        </authorList>
    </citation>
    <scope>NUCLEOTIDE SEQUENCE [LARGE SCALE GENOMIC DNA]</scope>
    <source>
        <strain evidence="1">SAG AM-311-K15</strain>
    </source>
</reference>
<sequence>MTPRKREEILEYRKLMDYPWHSPPHTVTTKTLYHLSAACFEHKHIIGYSPERMALFAKKLLVLLDTQAEKVLAWCVLPNHYHALIQTMDLQNILYEIGKMHGRLSNAWNREENSRGRKCWYRCTDRAMRTKRHKLVTLNYINHNPVHHRYVTKWDAWPFSSAGEYLKTTPHDIIVERWKKYPLLDFGKGWDDPDL</sequence>
<dbReference type="InterPro" id="IPR052715">
    <property type="entry name" value="RAYT_transposase"/>
</dbReference>
<dbReference type="PANTHER" id="PTHR36966:SF1">
    <property type="entry name" value="REP-ASSOCIATED TYROSINE TRANSPOSASE"/>
    <property type="match status" value="1"/>
</dbReference>
<keyword evidence="2" id="KW-1185">Reference proteome</keyword>
<evidence type="ECO:0000313" key="1">
    <source>
        <dbReference type="EMBL" id="MFC1854082.1"/>
    </source>
</evidence>
<gene>
    <name evidence="1" type="ORF">ACFL27_28195</name>
</gene>
<dbReference type="Proteomes" id="UP001594351">
    <property type="component" value="Unassembled WGS sequence"/>
</dbReference>
<evidence type="ECO:0000313" key="2">
    <source>
        <dbReference type="Proteomes" id="UP001594351"/>
    </source>
</evidence>
<organism evidence="1 2">
    <name type="scientific">candidate division CSSED10-310 bacterium</name>
    <dbReference type="NCBI Taxonomy" id="2855610"/>
    <lineage>
        <taxon>Bacteria</taxon>
        <taxon>Bacteria division CSSED10-310</taxon>
    </lineage>
</organism>
<comment type="caution">
    <text evidence="1">The sequence shown here is derived from an EMBL/GenBank/DDBJ whole genome shotgun (WGS) entry which is preliminary data.</text>
</comment>
<accession>A0ABV6Z6L6</accession>
<protein>
    <submittedName>
        <fullName evidence="1">Transposase</fullName>
    </submittedName>
</protein>
<dbReference type="InterPro" id="IPR036515">
    <property type="entry name" value="Transposase_17_sf"/>
</dbReference>
<proteinExistence type="predicted"/>
<dbReference type="PANTHER" id="PTHR36966">
    <property type="entry name" value="REP-ASSOCIATED TYROSINE TRANSPOSASE"/>
    <property type="match status" value="1"/>
</dbReference>
<name>A0ABV6Z6L6_UNCC1</name>
<dbReference type="Gene3D" id="3.30.70.1290">
    <property type="entry name" value="Transposase IS200-like"/>
    <property type="match status" value="1"/>
</dbReference>
<dbReference type="EMBL" id="JBHPBY010000711">
    <property type="protein sequence ID" value="MFC1854082.1"/>
    <property type="molecule type" value="Genomic_DNA"/>
</dbReference>